<evidence type="ECO:0000313" key="2">
    <source>
        <dbReference type="Proteomes" id="UP000077262"/>
    </source>
</evidence>
<accession>A0A177JJF1</accession>
<dbReference type="Proteomes" id="UP000077262">
    <property type="component" value="Unassembled WGS sequence"/>
</dbReference>
<comment type="caution">
    <text evidence="1">The sequence shown here is derived from an EMBL/GenBank/DDBJ whole genome shotgun (WGS) entry which is preliminary data.</text>
</comment>
<proteinExistence type="predicted"/>
<dbReference type="OrthoDB" id="7569346at2"/>
<dbReference type="RefSeq" id="WP_063976822.1">
    <property type="nucleotide sequence ID" value="NZ_LSTR01000054.1"/>
</dbReference>
<sequence>MTAASNVAAFADKIARSSAGVADTGLIQVSLLSLRDLGRVYVMSLAQIADTAEQLDLPATMACVSRCKTAYGRLTGGGGLTIGKGVLNEIVTNSHHLTTSLSDELDNHHAYIVAPREAELIDNGIGLFGLEVVNALPAIRQDVSQGAQCRAYELWTASVMHMMRVAEIGVAALADHLGVTRGSSWGVTIANVLQALDAQRKAKGNADQKQWASEMATYLNFVKDAFRNPAMHPEMNFDREQAISIYDNTRAFMRMLVKRLAEEDAA</sequence>
<reference evidence="1 2" key="1">
    <citation type="submission" date="2016-02" db="EMBL/GenBank/DDBJ databases">
        <authorList>
            <person name="Wen L."/>
            <person name="He K."/>
            <person name="Yang H."/>
        </authorList>
    </citation>
    <scope>NUCLEOTIDE SEQUENCE [LARGE SCALE GENOMIC DNA]</scope>
    <source>
        <strain evidence="1 2">CD09_2</strain>
    </source>
</reference>
<dbReference type="EMBL" id="LSTR01000054">
    <property type="protein sequence ID" value="OAH41469.1"/>
    <property type="molecule type" value="Genomic_DNA"/>
</dbReference>
<organism evidence="1 2">
    <name type="scientific">Sphingobium yanoikuyae</name>
    <name type="common">Sphingomonas yanoikuyae</name>
    <dbReference type="NCBI Taxonomy" id="13690"/>
    <lineage>
        <taxon>Bacteria</taxon>
        <taxon>Pseudomonadati</taxon>
        <taxon>Pseudomonadota</taxon>
        <taxon>Alphaproteobacteria</taxon>
        <taxon>Sphingomonadales</taxon>
        <taxon>Sphingomonadaceae</taxon>
        <taxon>Sphingobium</taxon>
    </lineage>
</organism>
<evidence type="ECO:0000313" key="1">
    <source>
        <dbReference type="EMBL" id="OAH41469.1"/>
    </source>
</evidence>
<name>A0A177JJF1_SPHYA</name>
<gene>
    <name evidence="1" type="ORF">AX777_25300</name>
</gene>
<dbReference type="AlphaFoldDB" id="A0A177JJF1"/>
<protein>
    <submittedName>
        <fullName evidence="1">Uncharacterized protein</fullName>
    </submittedName>
</protein>